<dbReference type="InterPro" id="IPR011453">
    <property type="entry name" value="DUF1559"/>
</dbReference>
<dbReference type="OrthoDB" id="254023at2"/>
<dbReference type="SUPFAM" id="SSF54523">
    <property type="entry name" value="Pili subunits"/>
    <property type="match status" value="1"/>
</dbReference>
<keyword evidence="1" id="KW-1133">Transmembrane helix</keyword>
<sequence>MACQVTRRARRAASELFLVSDIRKADACAGRYALRGAFTLVELLVVIAIIGILVALLFPAMTAARAAAARTECSNNLRQFGVGLHSRAERNRGQLCSGAFDWQNEGCITEKGWVADMVNDGIPVGNMLCRANPARGSIVLDQLLTFSSGANFPSPGFSPGCEEFDGKGSEGTTNPAGEKIINPCRRILENNLTEASRADQIRADVIDENFNTNYTASWLLVRAKPRLDGNGNVHSGKKGCGIADRKTLRSRQTSVGPLTLALVDASKSASNLIPLLADGGIGGELSQDIGNLSRGSLLVGSFTRGPVCRSAGATGCSQAMQPPQFPDGTPRGGPSGWWKTWAQEVQQDYRGFSPVHRGVCNVLMADGSVHIFNDENRDDLINNGFPADGQNGYEDEMVEAPDTTLFSKTAPHGF</sequence>
<gene>
    <name evidence="3" type="ORF">KOR34_52800</name>
</gene>
<dbReference type="PANTHER" id="PTHR30093:SF2">
    <property type="entry name" value="TYPE II SECRETION SYSTEM PROTEIN H"/>
    <property type="match status" value="1"/>
</dbReference>
<evidence type="ECO:0000313" key="3">
    <source>
        <dbReference type="EMBL" id="TWT29225.1"/>
    </source>
</evidence>
<dbReference type="AlphaFoldDB" id="A0A5C5UV33"/>
<evidence type="ECO:0000256" key="1">
    <source>
        <dbReference type="SAM" id="Phobius"/>
    </source>
</evidence>
<feature type="domain" description="DUF1559" evidence="2">
    <location>
        <begin position="63"/>
        <end position="116"/>
    </location>
</feature>
<protein>
    <recommendedName>
        <fullName evidence="2">DUF1559 domain-containing protein</fullName>
    </recommendedName>
</protein>
<keyword evidence="1" id="KW-0812">Transmembrane</keyword>
<dbReference type="RefSeq" id="WP_146569082.1">
    <property type="nucleotide sequence ID" value="NZ_SIHJ01000010.1"/>
</dbReference>
<dbReference type="PANTHER" id="PTHR30093">
    <property type="entry name" value="GENERAL SECRETION PATHWAY PROTEIN G"/>
    <property type="match status" value="1"/>
</dbReference>
<evidence type="ECO:0000259" key="2">
    <source>
        <dbReference type="Pfam" id="PF07596"/>
    </source>
</evidence>
<dbReference type="Gene3D" id="3.30.700.10">
    <property type="entry name" value="Glycoprotein, Type 4 Pilin"/>
    <property type="match status" value="1"/>
</dbReference>
<dbReference type="InterPro" id="IPR027558">
    <property type="entry name" value="Pre_pil_HX9DG_C"/>
</dbReference>
<organism evidence="3 4">
    <name type="scientific">Posidoniimonas corsicana</name>
    <dbReference type="NCBI Taxonomy" id="1938618"/>
    <lineage>
        <taxon>Bacteria</taxon>
        <taxon>Pseudomonadati</taxon>
        <taxon>Planctomycetota</taxon>
        <taxon>Planctomycetia</taxon>
        <taxon>Pirellulales</taxon>
        <taxon>Lacipirellulaceae</taxon>
        <taxon>Posidoniimonas</taxon>
    </lineage>
</organism>
<evidence type="ECO:0000313" key="4">
    <source>
        <dbReference type="Proteomes" id="UP000316714"/>
    </source>
</evidence>
<proteinExistence type="predicted"/>
<dbReference type="Proteomes" id="UP000316714">
    <property type="component" value="Unassembled WGS sequence"/>
</dbReference>
<keyword evidence="4" id="KW-1185">Reference proteome</keyword>
<feature type="domain" description="DUF1559" evidence="2">
    <location>
        <begin position="308"/>
        <end position="376"/>
    </location>
</feature>
<reference evidence="3 4" key="1">
    <citation type="submission" date="2019-02" db="EMBL/GenBank/DDBJ databases">
        <title>Deep-cultivation of Planctomycetes and their phenomic and genomic characterization uncovers novel biology.</title>
        <authorList>
            <person name="Wiegand S."/>
            <person name="Jogler M."/>
            <person name="Boedeker C."/>
            <person name="Pinto D."/>
            <person name="Vollmers J."/>
            <person name="Rivas-Marin E."/>
            <person name="Kohn T."/>
            <person name="Peeters S.H."/>
            <person name="Heuer A."/>
            <person name="Rast P."/>
            <person name="Oberbeckmann S."/>
            <person name="Bunk B."/>
            <person name="Jeske O."/>
            <person name="Meyerdierks A."/>
            <person name="Storesund J.E."/>
            <person name="Kallscheuer N."/>
            <person name="Luecker S."/>
            <person name="Lage O.M."/>
            <person name="Pohl T."/>
            <person name="Merkel B.J."/>
            <person name="Hornburger P."/>
            <person name="Mueller R.-W."/>
            <person name="Bruemmer F."/>
            <person name="Labrenz M."/>
            <person name="Spormann A.M."/>
            <person name="Op Den Camp H."/>
            <person name="Overmann J."/>
            <person name="Amann R."/>
            <person name="Jetten M.S.M."/>
            <person name="Mascher T."/>
            <person name="Medema M.H."/>
            <person name="Devos D.P."/>
            <person name="Kaster A.-K."/>
            <person name="Ovreas L."/>
            <person name="Rohde M."/>
            <person name="Galperin M.Y."/>
            <person name="Jogler C."/>
        </authorList>
    </citation>
    <scope>NUCLEOTIDE SEQUENCE [LARGE SCALE GENOMIC DNA]</scope>
    <source>
        <strain evidence="3 4">KOR34</strain>
    </source>
</reference>
<comment type="caution">
    <text evidence="3">The sequence shown here is derived from an EMBL/GenBank/DDBJ whole genome shotgun (WGS) entry which is preliminary data.</text>
</comment>
<dbReference type="NCBIfam" id="TIGR02532">
    <property type="entry name" value="IV_pilin_GFxxxE"/>
    <property type="match status" value="1"/>
</dbReference>
<dbReference type="Pfam" id="PF07596">
    <property type="entry name" value="SBP_bac_10"/>
    <property type="match status" value="2"/>
</dbReference>
<dbReference type="InterPro" id="IPR045584">
    <property type="entry name" value="Pilin-like"/>
</dbReference>
<dbReference type="InterPro" id="IPR012902">
    <property type="entry name" value="N_methyl_site"/>
</dbReference>
<dbReference type="NCBIfam" id="TIGR04294">
    <property type="entry name" value="pre_pil_HX9DG"/>
    <property type="match status" value="1"/>
</dbReference>
<accession>A0A5C5UV33</accession>
<dbReference type="Pfam" id="PF07963">
    <property type="entry name" value="N_methyl"/>
    <property type="match status" value="1"/>
</dbReference>
<keyword evidence="1" id="KW-0472">Membrane</keyword>
<feature type="transmembrane region" description="Helical" evidence="1">
    <location>
        <begin position="40"/>
        <end position="61"/>
    </location>
</feature>
<name>A0A5C5UV33_9BACT</name>
<dbReference type="EMBL" id="SIHJ01000010">
    <property type="protein sequence ID" value="TWT29225.1"/>
    <property type="molecule type" value="Genomic_DNA"/>
</dbReference>